<reference evidence="2 3" key="1">
    <citation type="journal article" date="2016" name="Nat. Commun.">
        <title>Thousands of microbial genomes shed light on interconnected biogeochemical processes in an aquifer system.</title>
        <authorList>
            <person name="Anantharaman K."/>
            <person name="Brown C.T."/>
            <person name="Hug L.A."/>
            <person name="Sharon I."/>
            <person name="Castelle C.J."/>
            <person name="Probst A.J."/>
            <person name="Thomas B.C."/>
            <person name="Singh A."/>
            <person name="Wilkins M.J."/>
            <person name="Karaoz U."/>
            <person name="Brodie E.L."/>
            <person name="Williams K.H."/>
            <person name="Hubbard S.S."/>
            <person name="Banfield J.F."/>
        </authorList>
    </citation>
    <scope>NUCLEOTIDE SEQUENCE [LARGE SCALE GENOMIC DNA]</scope>
</reference>
<accession>A0A1F6DF65</accession>
<evidence type="ECO:0000256" key="1">
    <source>
        <dbReference type="SAM" id="Phobius"/>
    </source>
</evidence>
<keyword evidence="1" id="KW-0472">Membrane</keyword>
<name>A0A1F6DF65_9BACT</name>
<comment type="caution">
    <text evidence="2">The sequence shown here is derived from an EMBL/GenBank/DDBJ whole genome shotgun (WGS) entry which is preliminary data.</text>
</comment>
<proteinExistence type="predicted"/>
<dbReference type="EMBL" id="MFLD01000021">
    <property type="protein sequence ID" value="OGG60064.1"/>
    <property type="molecule type" value="Genomic_DNA"/>
</dbReference>
<evidence type="ECO:0000313" key="3">
    <source>
        <dbReference type="Proteomes" id="UP000178042"/>
    </source>
</evidence>
<feature type="transmembrane region" description="Helical" evidence="1">
    <location>
        <begin position="7"/>
        <end position="27"/>
    </location>
</feature>
<protein>
    <submittedName>
        <fullName evidence="2">Uncharacterized protein</fullName>
    </submittedName>
</protein>
<organism evidence="2 3">
    <name type="scientific">Candidatus Kaiserbacteria bacterium RIFCSPHIGHO2_02_FULL_49_16</name>
    <dbReference type="NCBI Taxonomy" id="1798490"/>
    <lineage>
        <taxon>Bacteria</taxon>
        <taxon>Candidatus Kaiseribacteriota</taxon>
    </lineage>
</organism>
<keyword evidence="1" id="KW-1133">Transmembrane helix</keyword>
<dbReference type="Proteomes" id="UP000178042">
    <property type="component" value="Unassembled WGS sequence"/>
</dbReference>
<dbReference type="AlphaFoldDB" id="A0A1F6DF65"/>
<sequence>MHKEIKRILVLAAAVIFIVLGILGLALPFLQGILFLVIGLILLSIASSKARKWIESHTIRYPKLHAFVEKTEKWMTGIIGTVDQDENSDLDARK</sequence>
<keyword evidence="1" id="KW-0812">Transmembrane</keyword>
<feature type="transmembrane region" description="Helical" evidence="1">
    <location>
        <begin position="33"/>
        <end position="50"/>
    </location>
</feature>
<gene>
    <name evidence="2" type="ORF">A3C86_03240</name>
</gene>
<evidence type="ECO:0000313" key="2">
    <source>
        <dbReference type="EMBL" id="OGG60064.1"/>
    </source>
</evidence>